<evidence type="ECO:0000313" key="4">
    <source>
        <dbReference type="Proteomes" id="UP000549911"/>
    </source>
</evidence>
<comment type="caution">
    <text evidence="3">The sequence shown here is derived from an EMBL/GenBank/DDBJ whole genome shotgun (WGS) entry which is preliminary data.</text>
</comment>
<evidence type="ECO:0000313" key="3">
    <source>
        <dbReference type="EMBL" id="NYE36070.1"/>
    </source>
</evidence>
<reference evidence="3 4" key="2">
    <citation type="submission" date="2020-08" db="EMBL/GenBank/DDBJ databases">
        <title>The Agave Microbiome: Exploring the role of microbial communities in plant adaptations to desert environments.</title>
        <authorList>
            <person name="Partida-Martinez L.P."/>
        </authorList>
    </citation>
    <scope>NUCLEOTIDE SEQUENCE [LARGE SCALE GENOMIC DNA]</scope>
    <source>
        <strain evidence="3 4">AT2.17</strain>
    </source>
</reference>
<feature type="region of interest" description="Disordered" evidence="1">
    <location>
        <begin position="73"/>
        <end position="104"/>
    </location>
</feature>
<keyword evidence="2" id="KW-0732">Signal</keyword>
<feature type="signal peptide" evidence="2">
    <location>
        <begin position="1"/>
        <end position="29"/>
    </location>
</feature>
<accession>A0A7Y9KQY0</accession>
<name>A0A7Y9KQY0_9ACTN</name>
<feature type="compositionally biased region" description="Low complexity" evidence="1">
    <location>
        <begin position="86"/>
        <end position="95"/>
    </location>
</feature>
<sequence>MNTHLTRTLPAAAVLAAVVAVSASTGAVAGALITGADIKNGTVTSADIKNKTITAKDVKDGALNSAHLSPATLAGLQGGSGPAGPTGPAGQTGPKGDPGPAGVSGLQHVVATKAINAGTGGNVQVACPAGKKILGVSGDWTTSVQPAAASISATLLTGSAYGFNDTDSTMTLRATATCATVD</sequence>
<evidence type="ECO:0000256" key="1">
    <source>
        <dbReference type="SAM" id="MobiDB-lite"/>
    </source>
</evidence>
<dbReference type="RefSeq" id="WP_218858160.1">
    <property type="nucleotide sequence ID" value="NZ_JACCBW010000001.1"/>
</dbReference>
<gene>
    <name evidence="3" type="ORF">F4692_001174</name>
</gene>
<evidence type="ECO:0000256" key="2">
    <source>
        <dbReference type="SAM" id="SignalP"/>
    </source>
</evidence>
<dbReference type="AlphaFoldDB" id="A0A7Y9KQY0"/>
<keyword evidence="4" id="KW-1185">Reference proteome</keyword>
<dbReference type="EMBL" id="JACCBW010000001">
    <property type="protein sequence ID" value="NYE36070.1"/>
    <property type="molecule type" value="Genomic_DNA"/>
</dbReference>
<proteinExistence type="predicted"/>
<feature type="chain" id="PRO_5031237234" evidence="2">
    <location>
        <begin position="30"/>
        <end position="182"/>
    </location>
</feature>
<protein>
    <submittedName>
        <fullName evidence="3">Uncharacterized protein YjbI with pentapeptide repeats</fullName>
    </submittedName>
</protein>
<organism evidence="3 4">
    <name type="scientific">Nocardioides cavernae</name>
    <dbReference type="NCBI Taxonomy" id="1921566"/>
    <lineage>
        <taxon>Bacteria</taxon>
        <taxon>Bacillati</taxon>
        <taxon>Actinomycetota</taxon>
        <taxon>Actinomycetes</taxon>
        <taxon>Propionibacteriales</taxon>
        <taxon>Nocardioidaceae</taxon>
        <taxon>Nocardioides</taxon>
    </lineage>
</organism>
<reference evidence="3 4" key="1">
    <citation type="submission" date="2020-07" db="EMBL/GenBank/DDBJ databases">
        <authorList>
            <person name="Partida-Martinez L."/>
            <person name="Huntemann M."/>
            <person name="Clum A."/>
            <person name="Wang J."/>
            <person name="Palaniappan K."/>
            <person name="Ritter S."/>
            <person name="Chen I.-M."/>
            <person name="Stamatis D."/>
            <person name="Reddy T."/>
            <person name="O'Malley R."/>
            <person name="Daum C."/>
            <person name="Shapiro N."/>
            <person name="Ivanova N."/>
            <person name="Kyrpides N."/>
            <person name="Woyke T."/>
        </authorList>
    </citation>
    <scope>NUCLEOTIDE SEQUENCE [LARGE SCALE GENOMIC DNA]</scope>
    <source>
        <strain evidence="3 4">AT2.17</strain>
    </source>
</reference>
<dbReference type="Proteomes" id="UP000549911">
    <property type="component" value="Unassembled WGS sequence"/>
</dbReference>